<keyword evidence="1" id="KW-0812">Transmembrane</keyword>
<feature type="signal peptide" evidence="2">
    <location>
        <begin position="1"/>
        <end position="16"/>
    </location>
</feature>
<comment type="caution">
    <text evidence="3">The sequence shown here is derived from an EMBL/GenBank/DDBJ whole genome shotgun (WGS) entry which is preliminary data.</text>
</comment>
<accession>A0A9P8W340</accession>
<evidence type="ECO:0000256" key="1">
    <source>
        <dbReference type="SAM" id="Phobius"/>
    </source>
</evidence>
<feature type="transmembrane region" description="Helical" evidence="1">
    <location>
        <begin position="117"/>
        <end position="139"/>
    </location>
</feature>
<keyword evidence="4" id="KW-1185">Reference proteome</keyword>
<keyword evidence="1" id="KW-1133">Transmembrane helix</keyword>
<dbReference type="EMBL" id="JAGPYM010000011">
    <property type="protein sequence ID" value="KAH6889131.1"/>
    <property type="molecule type" value="Genomic_DNA"/>
</dbReference>
<evidence type="ECO:0000313" key="3">
    <source>
        <dbReference type="EMBL" id="KAH6889131.1"/>
    </source>
</evidence>
<dbReference type="AlphaFoldDB" id="A0A9P8W340"/>
<organism evidence="3 4">
    <name type="scientific">Thelonectria olida</name>
    <dbReference type="NCBI Taxonomy" id="1576542"/>
    <lineage>
        <taxon>Eukaryota</taxon>
        <taxon>Fungi</taxon>
        <taxon>Dikarya</taxon>
        <taxon>Ascomycota</taxon>
        <taxon>Pezizomycotina</taxon>
        <taxon>Sordariomycetes</taxon>
        <taxon>Hypocreomycetidae</taxon>
        <taxon>Hypocreales</taxon>
        <taxon>Nectriaceae</taxon>
        <taxon>Thelonectria</taxon>
    </lineage>
</organism>
<sequence>MISILLFTIVILAGRAGHQLHEEFKVARGDNIFTQSPWNSDIEMQFDTVACCMMVNHLDPSHLPFSNSQFFLSVLCTMVNLMLDQRNESTCSLSKAPRSFKETIHAQSLASPSEVPLLVSIGIYSSLVITSLLLSMLSLQL</sequence>
<reference evidence="3 4" key="1">
    <citation type="journal article" date="2021" name="Nat. Commun.">
        <title>Genetic determinants of endophytism in the Arabidopsis root mycobiome.</title>
        <authorList>
            <person name="Mesny F."/>
            <person name="Miyauchi S."/>
            <person name="Thiergart T."/>
            <person name="Pickel B."/>
            <person name="Atanasova L."/>
            <person name="Karlsson M."/>
            <person name="Huettel B."/>
            <person name="Barry K.W."/>
            <person name="Haridas S."/>
            <person name="Chen C."/>
            <person name="Bauer D."/>
            <person name="Andreopoulos W."/>
            <person name="Pangilinan J."/>
            <person name="LaButti K."/>
            <person name="Riley R."/>
            <person name="Lipzen A."/>
            <person name="Clum A."/>
            <person name="Drula E."/>
            <person name="Henrissat B."/>
            <person name="Kohler A."/>
            <person name="Grigoriev I.V."/>
            <person name="Martin F.M."/>
            <person name="Hacquard S."/>
        </authorList>
    </citation>
    <scope>NUCLEOTIDE SEQUENCE [LARGE SCALE GENOMIC DNA]</scope>
    <source>
        <strain evidence="3 4">MPI-CAGE-CH-0241</strain>
    </source>
</reference>
<protein>
    <submittedName>
        <fullName evidence="3">Uncharacterized protein</fullName>
    </submittedName>
</protein>
<evidence type="ECO:0000313" key="4">
    <source>
        <dbReference type="Proteomes" id="UP000777438"/>
    </source>
</evidence>
<gene>
    <name evidence="3" type="ORF">B0T10DRAFT_487414</name>
</gene>
<dbReference type="Proteomes" id="UP000777438">
    <property type="component" value="Unassembled WGS sequence"/>
</dbReference>
<name>A0A9P8W340_9HYPO</name>
<evidence type="ECO:0000256" key="2">
    <source>
        <dbReference type="SAM" id="SignalP"/>
    </source>
</evidence>
<proteinExistence type="predicted"/>
<keyword evidence="2" id="KW-0732">Signal</keyword>
<feature type="chain" id="PRO_5040515491" evidence="2">
    <location>
        <begin position="17"/>
        <end position="141"/>
    </location>
</feature>
<keyword evidence="1" id="KW-0472">Membrane</keyword>